<name>A0A8E1QWH8_9BACT</name>
<feature type="transmembrane region" description="Helical" evidence="2">
    <location>
        <begin position="40"/>
        <end position="61"/>
    </location>
</feature>
<reference evidence="3 4" key="1">
    <citation type="submission" date="2015-06" db="EMBL/GenBank/DDBJ databases">
        <title>Prevotella sp. 109, sp. nov., a novel member of the family Prevotellaceae isolated from human faeces.</title>
        <authorList>
            <person name="Shkoporov A.N."/>
            <person name="Chaplin A.V."/>
            <person name="Kafarskaia L.I."/>
            <person name="Efimov B.A."/>
        </authorList>
    </citation>
    <scope>NUCLEOTIDE SEQUENCE [LARGE SCALE GENOMIC DNA]</scope>
    <source>
        <strain evidence="3 4">109</strain>
    </source>
</reference>
<keyword evidence="2" id="KW-0812">Transmembrane</keyword>
<sequence length="276" mass="30169">MKEILLTSTLPYWLVFLLVLGGFVALLFQGRNGSKSNLPILTAAGCMLAATILEVLIYAIVGNNCMWWCLSKEYGFWSKLFRIIPFAVFVVLQIGQIFMFKGVLEEMMGKSLSMKLLFICFVLTFPVVFVLSVGADIFGASDETKNSIGTTAFWILVIAGLAWSLVRNIMSVGIKHGVVFTVFSAVCVVAVCLAVFVFLVALIALFFQVLITVAACGAIFFILTNGMGKGSSMVDEFANHKSPGPVFRDDDGHLHHNSAARDSANRKIAERRNGES</sequence>
<dbReference type="Proteomes" id="UP000036951">
    <property type="component" value="Unassembled WGS sequence"/>
</dbReference>
<organism evidence="3 4">
    <name type="scientific">Xylanibacter rarus</name>
    <dbReference type="NCBI Taxonomy" id="1676614"/>
    <lineage>
        <taxon>Bacteria</taxon>
        <taxon>Pseudomonadati</taxon>
        <taxon>Bacteroidota</taxon>
        <taxon>Bacteroidia</taxon>
        <taxon>Bacteroidales</taxon>
        <taxon>Prevotellaceae</taxon>
        <taxon>Xylanibacter</taxon>
    </lineage>
</organism>
<feature type="region of interest" description="Disordered" evidence="1">
    <location>
        <begin position="247"/>
        <end position="276"/>
    </location>
</feature>
<feature type="transmembrane region" description="Helical" evidence="2">
    <location>
        <begin position="81"/>
        <end position="104"/>
    </location>
</feature>
<dbReference type="RefSeq" id="WP_053398784.1">
    <property type="nucleotide sequence ID" value="NZ_LFQU01000022.1"/>
</dbReference>
<dbReference type="OrthoDB" id="1098866at2"/>
<feature type="transmembrane region" description="Helical" evidence="2">
    <location>
        <begin position="205"/>
        <end position="223"/>
    </location>
</feature>
<proteinExistence type="predicted"/>
<feature type="transmembrane region" description="Helical" evidence="2">
    <location>
        <begin position="12"/>
        <end position="28"/>
    </location>
</feature>
<keyword evidence="4" id="KW-1185">Reference proteome</keyword>
<evidence type="ECO:0000313" key="3">
    <source>
        <dbReference type="EMBL" id="KOO67888.1"/>
    </source>
</evidence>
<comment type="caution">
    <text evidence="3">The sequence shown here is derived from an EMBL/GenBank/DDBJ whole genome shotgun (WGS) entry which is preliminary data.</text>
</comment>
<feature type="transmembrane region" description="Helical" evidence="2">
    <location>
        <begin position="116"/>
        <end position="135"/>
    </location>
</feature>
<dbReference type="AlphaFoldDB" id="A0A8E1QWH8"/>
<protein>
    <submittedName>
        <fullName evidence="3">Uncharacterized protein</fullName>
    </submittedName>
</protein>
<keyword evidence="2" id="KW-0472">Membrane</keyword>
<evidence type="ECO:0000256" key="2">
    <source>
        <dbReference type="SAM" id="Phobius"/>
    </source>
</evidence>
<feature type="transmembrane region" description="Helical" evidence="2">
    <location>
        <begin position="178"/>
        <end position="199"/>
    </location>
</feature>
<feature type="transmembrane region" description="Helical" evidence="2">
    <location>
        <begin position="147"/>
        <end position="166"/>
    </location>
</feature>
<feature type="compositionally biased region" description="Basic and acidic residues" evidence="1">
    <location>
        <begin position="263"/>
        <end position="276"/>
    </location>
</feature>
<accession>A0A8E1QWH8</accession>
<evidence type="ECO:0000256" key="1">
    <source>
        <dbReference type="SAM" id="MobiDB-lite"/>
    </source>
</evidence>
<gene>
    <name evidence="3" type="ORF">ACU52_10805</name>
</gene>
<dbReference type="EMBL" id="LFQU01000022">
    <property type="protein sequence ID" value="KOO67888.1"/>
    <property type="molecule type" value="Genomic_DNA"/>
</dbReference>
<evidence type="ECO:0000313" key="4">
    <source>
        <dbReference type="Proteomes" id="UP000036951"/>
    </source>
</evidence>
<keyword evidence="2" id="KW-1133">Transmembrane helix</keyword>